<evidence type="ECO:0000313" key="5">
    <source>
        <dbReference type="Proteomes" id="UP000531251"/>
    </source>
</evidence>
<accession>A0A7X5Y163</accession>
<name>A0A7X5Y163_9SPHN</name>
<dbReference type="GO" id="GO:0016799">
    <property type="term" value="F:hydrolase activity, hydrolyzing N-glycosyl compounds"/>
    <property type="evidence" value="ECO:0007669"/>
    <property type="project" value="InterPro"/>
</dbReference>
<dbReference type="Gene3D" id="2.60.40.10">
    <property type="entry name" value="Immunoglobulins"/>
    <property type="match status" value="1"/>
</dbReference>
<reference evidence="4 5" key="1">
    <citation type="submission" date="2020-03" db="EMBL/GenBank/DDBJ databases">
        <title>Genomic Encyclopedia of Type Strains, Phase IV (KMG-IV): sequencing the most valuable type-strain genomes for metagenomic binning, comparative biology and taxonomic classification.</title>
        <authorList>
            <person name="Goeker M."/>
        </authorList>
    </citation>
    <scope>NUCLEOTIDE SEQUENCE [LARGE SCALE GENOMIC DNA]</scope>
    <source>
        <strain evidence="4 5">DSM 7225</strain>
    </source>
</reference>
<feature type="chain" id="PRO_5030904356" description="DUF1593 domain-containing protein" evidence="1">
    <location>
        <begin position="21"/>
        <end position="486"/>
    </location>
</feature>
<dbReference type="SUPFAM" id="SSF53590">
    <property type="entry name" value="Nucleoside hydrolase"/>
    <property type="match status" value="1"/>
</dbReference>
<dbReference type="Gene3D" id="3.90.245.10">
    <property type="entry name" value="Ribonucleoside hydrolase-like"/>
    <property type="match status" value="1"/>
</dbReference>
<feature type="signal peptide" evidence="1">
    <location>
        <begin position="1"/>
        <end position="20"/>
    </location>
</feature>
<protein>
    <recommendedName>
        <fullName evidence="6">DUF1593 domain-containing protein</fullName>
    </recommendedName>
</protein>
<organism evidence="4 5">
    <name type="scientific">Sphingomonas trueperi</name>
    <dbReference type="NCBI Taxonomy" id="53317"/>
    <lineage>
        <taxon>Bacteria</taxon>
        <taxon>Pseudomonadati</taxon>
        <taxon>Pseudomonadota</taxon>
        <taxon>Alphaproteobacteria</taxon>
        <taxon>Sphingomonadales</taxon>
        <taxon>Sphingomonadaceae</taxon>
        <taxon>Sphingomonas</taxon>
    </lineage>
</organism>
<dbReference type="Pfam" id="PF07632">
    <property type="entry name" value="Sde182_NH-like"/>
    <property type="match status" value="1"/>
</dbReference>
<feature type="domain" description="Cellulose-binding Sde182 nucleoside hydrolase-like" evidence="2">
    <location>
        <begin position="30"/>
        <end position="288"/>
    </location>
</feature>
<dbReference type="Pfam" id="PF21027">
    <property type="entry name" value="Sde0182_C"/>
    <property type="match status" value="1"/>
</dbReference>
<keyword evidence="1" id="KW-0732">Signal</keyword>
<sequence length="486" mass="52914">MRGFGIVLAAVLAVAGPAHAASDPVVEKQRLIFLSDIEAETDDSQSLIRLLLYANEIDIEGLIATTSIWLKTDPQPETMRRIVTGYGRVQPNLLRHAAGYPSAGQLLAQIQSGQPGYGMASVGAGKDSAGSALLLRALDRPDPRPLWVAVWGGANTLAQALYTLRATRSPAEAERLIAKLRVYTISDQDDSGAWLRREFPNLFYIVSTGPYSNGSWTGMSTPIEGIDNGSVSNDWIARNIQQGHGALGALYPDVAWTMEGDTPSFLNLIPTGLSVPEHPEWGGWGGRYERYVPRPFPPGETVTGGIPLAPEARPIWTNADDSYTPMVPTPYSRPVASEKTFRGPMVTVWRWRDAYQNDMAARIAWTTRAFAEANHAPAPRLAHADRLTVHSGEKILLDASPSADPDGDSLSFAWFPYPEAGSWKQPVPINRPENVYRANATAPVVEKLETVHFIVAVTDKGMPALTRYRRVIVTVLPSTEGVGRGT</sequence>
<proteinExistence type="predicted"/>
<evidence type="ECO:0000259" key="2">
    <source>
        <dbReference type="Pfam" id="PF07632"/>
    </source>
</evidence>
<dbReference type="InterPro" id="IPR048527">
    <property type="entry name" value="Sde182_C"/>
</dbReference>
<comment type="caution">
    <text evidence="4">The sequence shown here is derived from an EMBL/GenBank/DDBJ whole genome shotgun (WGS) entry which is preliminary data.</text>
</comment>
<keyword evidence="5" id="KW-1185">Reference proteome</keyword>
<evidence type="ECO:0000313" key="4">
    <source>
        <dbReference type="EMBL" id="NJB99089.1"/>
    </source>
</evidence>
<dbReference type="AlphaFoldDB" id="A0A7X5Y163"/>
<gene>
    <name evidence="4" type="ORF">GGR89_003429</name>
</gene>
<dbReference type="Proteomes" id="UP000531251">
    <property type="component" value="Unassembled WGS sequence"/>
</dbReference>
<evidence type="ECO:0008006" key="6">
    <source>
        <dbReference type="Google" id="ProtNLM"/>
    </source>
</evidence>
<dbReference type="InterPro" id="IPR036452">
    <property type="entry name" value="Ribo_hydro-like"/>
</dbReference>
<evidence type="ECO:0000256" key="1">
    <source>
        <dbReference type="SAM" id="SignalP"/>
    </source>
</evidence>
<dbReference type="RefSeq" id="WP_125976021.1">
    <property type="nucleotide sequence ID" value="NZ_BAAADY010000015.1"/>
</dbReference>
<evidence type="ECO:0000259" key="3">
    <source>
        <dbReference type="Pfam" id="PF21027"/>
    </source>
</evidence>
<dbReference type="InterPro" id="IPR013783">
    <property type="entry name" value="Ig-like_fold"/>
</dbReference>
<dbReference type="InterPro" id="IPR011483">
    <property type="entry name" value="Sde182_NH-like"/>
</dbReference>
<feature type="domain" description="Cellulose-binding Sde182 C-terminal" evidence="3">
    <location>
        <begin position="395"/>
        <end position="475"/>
    </location>
</feature>
<dbReference type="EMBL" id="JAATJB010000012">
    <property type="protein sequence ID" value="NJB99089.1"/>
    <property type="molecule type" value="Genomic_DNA"/>
</dbReference>